<dbReference type="Gene3D" id="2.60.260.20">
    <property type="entry name" value="Urease metallochaperone UreE, N-terminal domain"/>
    <property type="match status" value="1"/>
</dbReference>
<dbReference type="GO" id="GO:0051082">
    <property type="term" value="F:unfolded protein binding"/>
    <property type="evidence" value="ECO:0007669"/>
    <property type="project" value="InterPro"/>
</dbReference>
<dbReference type="Proteomes" id="UP000593567">
    <property type="component" value="Unassembled WGS sequence"/>
</dbReference>
<name>A0A7J7JL53_BUGNE</name>
<reference evidence="7" key="1">
    <citation type="submission" date="2020-06" db="EMBL/GenBank/DDBJ databases">
        <title>Draft genome of Bugula neritina, a colonial animal packing powerful symbionts and potential medicines.</title>
        <authorList>
            <person name="Rayko M."/>
        </authorList>
    </citation>
    <scope>NUCLEOTIDE SEQUENCE [LARGE SCALE GENOMIC DNA]</scope>
    <source>
        <strain evidence="7">Kwan_BN1</strain>
    </source>
</reference>
<sequence length="161" mass="18477">MDMEINITESLIGFKKTIKTLDKRVLLIESAPGKVVPHNALRAITGEGMPQHRNPFNKGELLIKFTVVFPPQNYLPERKLKLLEKSLPKRVDVMHSGIAEEVELVDYDESRRRQRQHRHPHFHGYPPGFRGYPGFHSAHYDDSEDDEMDGMHGHGPSCSQQ</sequence>
<comment type="caution">
    <text evidence="7">The sequence shown here is derived from an EMBL/GenBank/DDBJ whole genome shotgun (WGS) entry which is preliminary data.</text>
</comment>
<dbReference type="GO" id="GO:0030544">
    <property type="term" value="F:Hsp70 protein binding"/>
    <property type="evidence" value="ECO:0007669"/>
    <property type="project" value="InterPro"/>
</dbReference>
<protein>
    <submittedName>
        <fullName evidence="7">DNAJA4</fullName>
    </submittedName>
</protein>
<keyword evidence="4" id="KW-0862">Zinc</keyword>
<keyword evidence="1" id="KW-0479">Metal-binding</keyword>
<dbReference type="GO" id="GO:0006457">
    <property type="term" value="P:protein folding"/>
    <property type="evidence" value="ECO:0007669"/>
    <property type="project" value="InterPro"/>
</dbReference>
<dbReference type="InterPro" id="IPR008971">
    <property type="entry name" value="HSP40/DnaJ_pept-bd"/>
</dbReference>
<feature type="domain" description="Chaperone DnaJ C-terminal" evidence="6">
    <location>
        <begin position="1"/>
        <end position="70"/>
    </location>
</feature>
<dbReference type="PANTHER" id="PTHR43888">
    <property type="entry name" value="DNAJ-LIKE-2, ISOFORM A-RELATED"/>
    <property type="match status" value="1"/>
</dbReference>
<dbReference type="SUPFAM" id="SSF49493">
    <property type="entry name" value="HSP40/DnaJ peptide-binding domain"/>
    <property type="match status" value="1"/>
</dbReference>
<keyword evidence="3" id="KW-0863">Zinc-finger</keyword>
<evidence type="ECO:0000256" key="4">
    <source>
        <dbReference type="ARBA" id="ARBA00022833"/>
    </source>
</evidence>
<keyword evidence="2" id="KW-0677">Repeat</keyword>
<dbReference type="Pfam" id="PF01556">
    <property type="entry name" value="DnaJ_C"/>
    <property type="match status" value="1"/>
</dbReference>
<evidence type="ECO:0000313" key="8">
    <source>
        <dbReference type="Proteomes" id="UP000593567"/>
    </source>
</evidence>
<evidence type="ECO:0000313" key="7">
    <source>
        <dbReference type="EMBL" id="KAF6027082.1"/>
    </source>
</evidence>
<evidence type="ECO:0000256" key="5">
    <source>
        <dbReference type="SAM" id="MobiDB-lite"/>
    </source>
</evidence>
<dbReference type="OrthoDB" id="550424at2759"/>
<evidence type="ECO:0000256" key="2">
    <source>
        <dbReference type="ARBA" id="ARBA00022737"/>
    </source>
</evidence>
<dbReference type="EMBL" id="VXIV02002150">
    <property type="protein sequence ID" value="KAF6027082.1"/>
    <property type="molecule type" value="Genomic_DNA"/>
</dbReference>
<dbReference type="InterPro" id="IPR044713">
    <property type="entry name" value="DNJA1/2-like"/>
</dbReference>
<proteinExistence type="predicted"/>
<dbReference type="FunFam" id="2.60.260.20:FF:000003">
    <property type="entry name" value="DnaJ subfamily A member 2"/>
    <property type="match status" value="1"/>
</dbReference>
<dbReference type="GO" id="GO:0008270">
    <property type="term" value="F:zinc ion binding"/>
    <property type="evidence" value="ECO:0007669"/>
    <property type="project" value="UniProtKB-KW"/>
</dbReference>
<evidence type="ECO:0000256" key="1">
    <source>
        <dbReference type="ARBA" id="ARBA00022723"/>
    </source>
</evidence>
<organism evidence="7 8">
    <name type="scientific">Bugula neritina</name>
    <name type="common">Brown bryozoan</name>
    <name type="synonym">Sertularia neritina</name>
    <dbReference type="NCBI Taxonomy" id="10212"/>
    <lineage>
        <taxon>Eukaryota</taxon>
        <taxon>Metazoa</taxon>
        <taxon>Spiralia</taxon>
        <taxon>Lophotrochozoa</taxon>
        <taxon>Bryozoa</taxon>
        <taxon>Gymnolaemata</taxon>
        <taxon>Cheilostomatida</taxon>
        <taxon>Flustrina</taxon>
        <taxon>Buguloidea</taxon>
        <taxon>Bugulidae</taxon>
        <taxon>Bugula</taxon>
    </lineage>
</organism>
<evidence type="ECO:0000256" key="3">
    <source>
        <dbReference type="ARBA" id="ARBA00022771"/>
    </source>
</evidence>
<dbReference type="InterPro" id="IPR002939">
    <property type="entry name" value="DnaJ_C"/>
</dbReference>
<evidence type="ECO:0000259" key="6">
    <source>
        <dbReference type="Pfam" id="PF01556"/>
    </source>
</evidence>
<dbReference type="AlphaFoldDB" id="A0A7J7JL53"/>
<feature type="region of interest" description="Disordered" evidence="5">
    <location>
        <begin position="133"/>
        <end position="161"/>
    </location>
</feature>
<gene>
    <name evidence="7" type="ORF">EB796_014608</name>
</gene>
<accession>A0A7J7JL53</accession>
<keyword evidence="8" id="KW-1185">Reference proteome</keyword>